<feature type="region of interest" description="Disordered" evidence="1">
    <location>
        <begin position="1"/>
        <end position="78"/>
    </location>
</feature>
<accession>A0A9P5YS58</accession>
<evidence type="ECO:0000313" key="2">
    <source>
        <dbReference type="EMBL" id="KAF9473669.1"/>
    </source>
</evidence>
<reference evidence="2" key="1">
    <citation type="submission" date="2020-11" db="EMBL/GenBank/DDBJ databases">
        <authorList>
            <consortium name="DOE Joint Genome Institute"/>
            <person name="Ahrendt S."/>
            <person name="Riley R."/>
            <person name="Andreopoulos W."/>
            <person name="Labutti K."/>
            <person name="Pangilinan J."/>
            <person name="Ruiz-Duenas F.J."/>
            <person name="Barrasa J.M."/>
            <person name="Sanchez-Garcia M."/>
            <person name="Camarero S."/>
            <person name="Miyauchi S."/>
            <person name="Serrano A."/>
            <person name="Linde D."/>
            <person name="Babiker R."/>
            <person name="Drula E."/>
            <person name="Ayuso-Fernandez I."/>
            <person name="Pacheco R."/>
            <person name="Padilla G."/>
            <person name="Ferreira P."/>
            <person name="Barriuso J."/>
            <person name="Kellner H."/>
            <person name="Castanera R."/>
            <person name="Alfaro M."/>
            <person name="Ramirez L."/>
            <person name="Pisabarro A.G."/>
            <person name="Kuo A."/>
            <person name="Tritt A."/>
            <person name="Lipzen A."/>
            <person name="He G."/>
            <person name="Yan M."/>
            <person name="Ng V."/>
            <person name="Cullen D."/>
            <person name="Martin F."/>
            <person name="Rosso M.-N."/>
            <person name="Henrissat B."/>
            <person name="Hibbett D."/>
            <person name="Martinez A.T."/>
            <person name="Grigoriev I.V."/>
        </authorList>
    </citation>
    <scope>NUCLEOTIDE SEQUENCE</scope>
    <source>
        <strain evidence="2">CIRM-BRFM 674</strain>
    </source>
</reference>
<name>A0A9P5YS58_9AGAR</name>
<dbReference type="Proteomes" id="UP000807469">
    <property type="component" value="Unassembled WGS sequence"/>
</dbReference>
<protein>
    <submittedName>
        <fullName evidence="2">Uncharacterized protein</fullName>
    </submittedName>
</protein>
<evidence type="ECO:0000313" key="3">
    <source>
        <dbReference type="Proteomes" id="UP000807469"/>
    </source>
</evidence>
<proteinExistence type="predicted"/>
<comment type="caution">
    <text evidence="2">The sequence shown here is derived from an EMBL/GenBank/DDBJ whole genome shotgun (WGS) entry which is preliminary data.</text>
</comment>
<feature type="compositionally biased region" description="Polar residues" evidence="1">
    <location>
        <begin position="33"/>
        <end position="63"/>
    </location>
</feature>
<keyword evidence="3" id="KW-1185">Reference proteome</keyword>
<dbReference type="AlphaFoldDB" id="A0A9P5YS58"/>
<dbReference type="EMBL" id="MU155425">
    <property type="protein sequence ID" value="KAF9473669.1"/>
    <property type="molecule type" value="Genomic_DNA"/>
</dbReference>
<evidence type="ECO:0000256" key="1">
    <source>
        <dbReference type="SAM" id="MobiDB-lite"/>
    </source>
</evidence>
<gene>
    <name evidence="2" type="ORF">BDN70DRAFT_899592</name>
</gene>
<sequence>MPKVTTPRAQRVLSHHVKSTHTSGGAYYPNIDGTVSSVQTGQLQKQQPPSASSTNANHQSLSRARNDMPPPPPPPPAREEVFHIINKTTPSHIRGFKDGAVYLPEPNPKHEGQFTTQIITNSQGVTYIYREMSTDQYRSGLVFPPSTAMQIDEKNLWNSRILEGFSIKEPIPVKRFLKPVNDGQSTDKVIVSNRVSYLWSYNPASKKYTLTDKQKTEGVKFCELQVHVKNELGRNIADGAVVTIYDYEKNQSLYDSIIASAVIFLNDHEKLWDKINTIDKRKMRRQYLACYVARNDGMR</sequence>
<organism evidence="2 3">
    <name type="scientific">Pholiota conissans</name>
    <dbReference type="NCBI Taxonomy" id="109636"/>
    <lineage>
        <taxon>Eukaryota</taxon>
        <taxon>Fungi</taxon>
        <taxon>Dikarya</taxon>
        <taxon>Basidiomycota</taxon>
        <taxon>Agaricomycotina</taxon>
        <taxon>Agaricomycetes</taxon>
        <taxon>Agaricomycetidae</taxon>
        <taxon>Agaricales</taxon>
        <taxon>Agaricineae</taxon>
        <taxon>Strophariaceae</taxon>
        <taxon>Pholiota</taxon>
    </lineage>
</organism>